<dbReference type="InterPro" id="IPR037185">
    <property type="entry name" value="EmrE-like"/>
</dbReference>
<evidence type="ECO:0000313" key="11">
    <source>
        <dbReference type="EMBL" id="GJE02050.1"/>
    </source>
</evidence>
<keyword evidence="6 10" id="KW-0472">Membrane</keyword>
<evidence type="ECO:0000256" key="5">
    <source>
        <dbReference type="ARBA" id="ARBA00022989"/>
    </source>
</evidence>
<evidence type="ECO:0000256" key="10">
    <source>
        <dbReference type="SAM" id="Phobius"/>
    </source>
</evidence>
<reference evidence="11" key="1">
    <citation type="journal article" date="2021" name="Front. Microbiol.">
        <title>Comprehensive Comparative Genomics and Phenotyping of Methylobacterium Species.</title>
        <authorList>
            <person name="Alessa O."/>
            <person name="Ogura Y."/>
            <person name="Fujitani Y."/>
            <person name="Takami H."/>
            <person name="Hayashi T."/>
            <person name="Sahin N."/>
            <person name="Tani A."/>
        </authorList>
    </citation>
    <scope>NUCLEOTIDE SEQUENCE</scope>
    <source>
        <strain evidence="11">DSM 17168</strain>
    </source>
</reference>
<keyword evidence="2" id="KW-0813">Transport</keyword>
<reference evidence="11" key="2">
    <citation type="submission" date="2021-08" db="EMBL/GenBank/DDBJ databases">
        <authorList>
            <person name="Tani A."/>
            <person name="Ola A."/>
            <person name="Ogura Y."/>
            <person name="Katsura K."/>
            <person name="Hayashi T."/>
        </authorList>
    </citation>
    <scope>NUCLEOTIDE SEQUENCE</scope>
    <source>
        <strain evidence="11">DSM 17168</strain>
    </source>
</reference>
<proteinExistence type="inferred from homology"/>
<feature type="transmembrane region" description="Helical" evidence="10">
    <location>
        <begin position="37"/>
        <end position="57"/>
    </location>
</feature>
<organism evidence="11 12">
    <name type="scientific">Methylobacterium isbiliense</name>
    <dbReference type="NCBI Taxonomy" id="315478"/>
    <lineage>
        <taxon>Bacteria</taxon>
        <taxon>Pseudomonadati</taxon>
        <taxon>Pseudomonadota</taxon>
        <taxon>Alphaproteobacteria</taxon>
        <taxon>Hyphomicrobiales</taxon>
        <taxon>Methylobacteriaceae</taxon>
        <taxon>Methylobacterium</taxon>
    </lineage>
</organism>
<dbReference type="Gene3D" id="1.10.3730.20">
    <property type="match status" value="1"/>
</dbReference>
<feature type="transmembrane region" description="Helical" evidence="10">
    <location>
        <begin position="64"/>
        <end position="83"/>
    </location>
</feature>
<dbReference type="PANTHER" id="PTHR30561:SF0">
    <property type="entry name" value="GUANIDINIUM EXPORTER"/>
    <property type="match status" value="1"/>
</dbReference>
<dbReference type="Pfam" id="PF00893">
    <property type="entry name" value="Multi_Drug_Res"/>
    <property type="match status" value="1"/>
</dbReference>
<evidence type="ECO:0000256" key="2">
    <source>
        <dbReference type="ARBA" id="ARBA00022448"/>
    </source>
</evidence>
<dbReference type="PANTHER" id="PTHR30561">
    <property type="entry name" value="SMR FAMILY PROTON-DEPENDENT DRUG EFFLUX TRANSPORTER SUGE"/>
    <property type="match status" value="1"/>
</dbReference>
<keyword evidence="12" id="KW-1185">Reference proteome</keyword>
<evidence type="ECO:0000256" key="9">
    <source>
        <dbReference type="RuleBase" id="RU003942"/>
    </source>
</evidence>
<sequence>MSVPLAWALLLLAGLLDVAWAGAMKLNEGFTRPGWSLVSLLLLAALVAALGQAVRVLPVGTAYAVWTGVGAIGTAALGLVAFGEPANPARLLCLGLVAAGVIGLRLTEG</sequence>
<comment type="caution">
    <text evidence="11">The sequence shown here is derived from an EMBL/GenBank/DDBJ whole genome shotgun (WGS) entry which is preliminary data.</text>
</comment>
<dbReference type="Proteomes" id="UP001055153">
    <property type="component" value="Unassembled WGS sequence"/>
</dbReference>
<dbReference type="EMBL" id="BPQQ01000047">
    <property type="protein sequence ID" value="GJE02050.1"/>
    <property type="molecule type" value="Genomic_DNA"/>
</dbReference>
<keyword evidence="4 9" id="KW-0812">Transmembrane</keyword>
<evidence type="ECO:0000256" key="7">
    <source>
        <dbReference type="ARBA" id="ARBA00038151"/>
    </source>
</evidence>
<evidence type="ECO:0000256" key="6">
    <source>
        <dbReference type="ARBA" id="ARBA00023136"/>
    </source>
</evidence>
<evidence type="ECO:0000256" key="8">
    <source>
        <dbReference type="ARBA" id="ARBA00039168"/>
    </source>
</evidence>
<feature type="transmembrane region" description="Helical" evidence="10">
    <location>
        <begin position="89"/>
        <end position="107"/>
    </location>
</feature>
<comment type="subcellular location">
    <subcellularLocation>
        <location evidence="1 9">Cell membrane</location>
        <topology evidence="1 9">Multi-pass membrane protein</topology>
    </subcellularLocation>
</comment>
<name>A0ABQ4SHT0_9HYPH</name>
<dbReference type="RefSeq" id="WP_283206017.1">
    <property type="nucleotide sequence ID" value="NZ_BPQQ01000047.1"/>
</dbReference>
<dbReference type="SUPFAM" id="SSF103481">
    <property type="entry name" value="Multidrug resistance efflux transporter EmrE"/>
    <property type="match status" value="1"/>
</dbReference>
<dbReference type="InterPro" id="IPR045324">
    <property type="entry name" value="Small_multidrug_res"/>
</dbReference>
<keyword evidence="5 10" id="KW-1133">Transmembrane helix</keyword>
<protein>
    <recommendedName>
        <fullName evidence="8">Guanidinium exporter</fullName>
    </recommendedName>
</protein>
<accession>A0ABQ4SHT0</accession>
<dbReference type="InterPro" id="IPR000390">
    <property type="entry name" value="Small_drug/metabolite_transptr"/>
</dbReference>
<evidence type="ECO:0000256" key="1">
    <source>
        <dbReference type="ARBA" id="ARBA00004651"/>
    </source>
</evidence>
<evidence type="ECO:0000256" key="3">
    <source>
        <dbReference type="ARBA" id="ARBA00022475"/>
    </source>
</evidence>
<evidence type="ECO:0000256" key="4">
    <source>
        <dbReference type="ARBA" id="ARBA00022692"/>
    </source>
</evidence>
<keyword evidence="3" id="KW-1003">Cell membrane</keyword>
<comment type="similarity">
    <text evidence="7">Belongs to the drug/metabolite transporter (DMT) superfamily. Small multidrug resistance (SMR) (TC 2.A.7.1) family. Gdx/SugE subfamily.</text>
</comment>
<gene>
    <name evidence="11" type="primary">gdx_2</name>
    <name evidence="11" type="ORF">GMJLKIPL_3994</name>
</gene>
<evidence type="ECO:0000313" key="12">
    <source>
        <dbReference type="Proteomes" id="UP001055153"/>
    </source>
</evidence>